<proteinExistence type="predicted"/>
<dbReference type="AlphaFoldDB" id="C0NYJ2"/>
<dbReference type="Proteomes" id="UP000001631">
    <property type="component" value="Unassembled WGS sequence"/>
</dbReference>
<gene>
    <name evidence="1" type="ORF">HCBG_07674</name>
</gene>
<keyword evidence="2" id="KW-1185">Reference proteome</keyword>
<organism evidence="1 2">
    <name type="scientific">Ajellomyces capsulatus (strain G186AR / H82 / ATCC MYA-2454 / RMSCC 2432)</name>
    <name type="common">Darling's disease fungus</name>
    <name type="synonym">Histoplasma capsulatum</name>
    <dbReference type="NCBI Taxonomy" id="447093"/>
    <lineage>
        <taxon>Eukaryota</taxon>
        <taxon>Fungi</taxon>
        <taxon>Dikarya</taxon>
        <taxon>Ascomycota</taxon>
        <taxon>Pezizomycotina</taxon>
        <taxon>Eurotiomycetes</taxon>
        <taxon>Eurotiomycetidae</taxon>
        <taxon>Onygenales</taxon>
        <taxon>Ajellomycetaceae</taxon>
        <taxon>Histoplasma</taxon>
    </lineage>
</organism>
<dbReference type="EMBL" id="GG663376">
    <property type="protein sequence ID" value="EEH03548.1"/>
    <property type="molecule type" value="Genomic_DNA"/>
</dbReference>
<sequence length="255" mass="28693">MKRGEAHNVHDFATSTKKRKQTCGLSNSVILNTRIRPSISESISAIQRETGMAIGISRREYGPLAHEPSTPSAQRIGRGLTLSTSTVEELAKVSRGEQPSKYPFLHKWLAKLTGRRNSRESKMVDINSHTYNRLAAFLLVGQSMETRSCLDWRTETTRENSFLTDRKLFPRLIFILNLLSQLFLDQVRRPYAPVWTDCVYELAHDVFKLLQVFAVFNVVDGSTRIVTKELDIPLGSKKAGLLNEAGFLALALSPC</sequence>
<reference evidence="1" key="1">
    <citation type="submission" date="2009-02" db="EMBL/GenBank/DDBJ databases">
        <title>The Genome Sequence of Ajellomyces capsulatus strain G186AR.</title>
        <authorList>
            <consortium name="The Broad Institute Genome Sequencing Platform"/>
            <person name="Champion M."/>
            <person name="Cuomo C."/>
            <person name="Ma L.-J."/>
            <person name="Henn M.R."/>
            <person name="Sil A."/>
            <person name="Goldman B."/>
            <person name="Young S.K."/>
            <person name="Kodira C.D."/>
            <person name="Zeng Q."/>
            <person name="Koehrsen M."/>
            <person name="Alvarado L."/>
            <person name="Berlin A."/>
            <person name="Borenstein D."/>
            <person name="Chen Z."/>
            <person name="Engels R."/>
            <person name="Freedman E."/>
            <person name="Gellesch M."/>
            <person name="Goldberg J."/>
            <person name="Griggs A."/>
            <person name="Gujja S."/>
            <person name="Heiman D."/>
            <person name="Hepburn T."/>
            <person name="Howarth C."/>
            <person name="Jen D."/>
            <person name="Larson L."/>
            <person name="Lewis B."/>
            <person name="Mehta T."/>
            <person name="Park D."/>
            <person name="Pearson M."/>
            <person name="Roberts A."/>
            <person name="Saif S."/>
            <person name="Shea T."/>
            <person name="Shenoy N."/>
            <person name="Sisk P."/>
            <person name="Stolte C."/>
            <person name="Sykes S."/>
            <person name="Walk T."/>
            <person name="White J."/>
            <person name="Yandava C."/>
            <person name="Klein B."/>
            <person name="McEwen J.G."/>
            <person name="Puccia R."/>
            <person name="Goldman G.H."/>
            <person name="Felipe M.S."/>
            <person name="Nino-Vega G."/>
            <person name="San-Blas G."/>
            <person name="Taylor J."/>
            <person name="Mendoza L."/>
            <person name="Galagan J."/>
            <person name="Nusbaum C."/>
            <person name="Birren B."/>
        </authorList>
    </citation>
    <scope>NUCLEOTIDE SEQUENCE</scope>
    <source>
        <strain evidence="1">G186AR</strain>
    </source>
</reference>
<name>C0NYJ2_AJECG</name>
<protein>
    <submittedName>
        <fullName evidence="1">Uncharacterized protein</fullName>
    </submittedName>
</protein>
<evidence type="ECO:0000313" key="1">
    <source>
        <dbReference type="EMBL" id="EEH03548.1"/>
    </source>
</evidence>
<dbReference type="RefSeq" id="XP_045284029.1">
    <property type="nucleotide sequence ID" value="XM_045434723.1"/>
</dbReference>
<accession>C0NYJ2</accession>
<evidence type="ECO:0000313" key="2">
    <source>
        <dbReference type="Proteomes" id="UP000001631"/>
    </source>
</evidence>
<dbReference type="HOGENOM" id="CLU_1089761_0_0_1"/>
<dbReference type="GeneID" id="69040690"/>
<dbReference type="InParanoid" id="C0NYJ2"/>